<reference evidence="3" key="1">
    <citation type="journal article" date="2012" name="MBio">
        <title>Comparative genome analysis of Trichophyton rubrum and related dermatophytes reveals candidate genes involved in infection.</title>
        <authorList>
            <person name="Martinez D.A."/>
            <person name="Oliver B.G."/>
            <person name="Graeser Y."/>
            <person name="Goldberg J.M."/>
            <person name="Li W."/>
            <person name="Martinez-Rossi N.M."/>
            <person name="Monod M."/>
            <person name="Shelest E."/>
            <person name="Barton R.C."/>
            <person name="Birch E."/>
            <person name="Brakhage A.A."/>
            <person name="Chen Z."/>
            <person name="Gurr S.J."/>
            <person name="Heiman D."/>
            <person name="Heitman J."/>
            <person name="Kosti I."/>
            <person name="Rossi A."/>
            <person name="Saif S."/>
            <person name="Samalova M."/>
            <person name="Saunders C.W."/>
            <person name="Shea T."/>
            <person name="Summerbell R.C."/>
            <person name="Xu J."/>
            <person name="Young S."/>
            <person name="Zeng Q."/>
            <person name="Birren B.W."/>
            <person name="Cuomo C.A."/>
            <person name="White T.C."/>
        </authorList>
    </citation>
    <scope>NUCLEOTIDE SEQUENCE [LARGE SCALE GENOMIC DNA]</scope>
    <source>
        <strain evidence="3">ATCC MYA-4606 / CBS 127.97</strain>
    </source>
</reference>
<organism evidence="2 3">
    <name type="scientific">Trichophyton equinum (strain ATCC MYA-4606 / CBS 127.97)</name>
    <name type="common">Horse ringworm fungus</name>
    <dbReference type="NCBI Taxonomy" id="559882"/>
    <lineage>
        <taxon>Eukaryota</taxon>
        <taxon>Fungi</taxon>
        <taxon>Dikarya</taxon>
        <taxon>Ascomycota</taxon>
        <taxon>Pezizomycotina</taxon>
        <taxon>Eurotiomycetes</taxon>
        <taxon>Eurotiomycetidae</taxon>
        <taxon>Onygenales</taxon>
        <taxon>Arthrodermataceae</taxon>
        <taxon>Trichophyton</taxon>
    </lineage>
</organism>
<evidence type="ECO:0000313" key="3">
    <source>
        <dbReference type="Proteomes" id="UP000009169"/>
    </source>
</evidence>
<dbReference type="HOGENOM" id="CLU_1361290_0_0_1"/>
<evidence type="ECO:0000256" key="1">
    <source>
        <dbReference type="SAM" id="MobiDB-lite"/>
    </source>
</evidence>
<keyword evidence="3" id="KW-1185">Reference proteome</keyword>
<dbReference type="Proteomes" id="UP000009169">
    <property type="component" value="Unassembled WGS sequence"/>
</dbReference>
<dbReference type="VEuPathDB" id="FungiDB:TEQG_08796"/>
<protein>
    <submittedName>
        <fullName evidence="2">Uncharacterized protein</fullName>
    </submittedName>
</protein>
<feature type="compositionally biased region" description="Polar residues" evidence="1">
    <location>
        <begin position="126"/>
        <end position="137"/>
    </location>
</feature>
<evidence type="ECO:0000313" key="2">
    <source>
        <dbReference type="EMBL" id="EGE08376.1"/>
    </source>
</evidence>
<feature type="compositionally biased region" description="Basic and acidic residues" evidence="1">
    <location>
        <begin position="177"/>
        <end position="201"/>
    </location>
</feature>
<accession>F2Q2K8</accession>
<sequence>MEPLIRLVPLRLLGGPLGPSVKSVPDWDLDKIARDYPETARDHLETNQGRIAYLLRYLEQSAPDRAKNLPRAAETNTNQLIGCIATNRVDSNKSTAPRALGESRLVDSLLEEVEGEIISPLIVQSRNRQGPTFSSASRRLDLDRTESLNGPKSSRISVLADYTTIGLARTRGPSPTDRTRNASDKLRGYDSNEPRAAETII</sequence>
<gene>
    <name evidence="2" type="ORF">TEQG_08796</name>
</gene>
<name>F2Q2K8_TRIEC</name>
<proteinExistence type="predicted"/>
<dbReference type="EMBL" id="DS995778">
    <property type="protein sequence ID" value="EGE08376.1"/>
    <property type="molecule type" value="Genomic_DNA"/>
</dbReference>
<feature type="region of interest" description="Disordered" evidence="1">
    <location>
        <begin position="167"/>
        <end position="201"/>
    </location>
</feature>
<feature type="region of interest" description="Disordered" evidence="1">
    <location>
        <begin position="126"/>
        <end position="152"/>
    </location>
</feature>
<dbReference type="AlphaFoldDB" id="F2Q2K8"/>